<name>A0A9X4BM00_9GAMM</name>
<comment type="caution">
    <text evidence="2">The sequence shown here is derived from an EMBL/GenBank/DDBJ whole genome shotgun (WGS) entry which is preliminary data.</text>
</comment>
<dbReference type="EMBL" id="JAOVZO020000020">
    <property type="protein sequence ID" value="MDC8015822.1"/>
    <property type="molecule type" value="Genomic_DNA"/>
</dbReference>
<reference evidence="2" key="1">
    <citation type="submission" date="2023-02" db="EMBL/GenBank/DDBJ databases">
        <title>Tahibacter soli sp. nov. isolated from soil.</title>
        <authorList>
            <person name="Baek J.H."/>
            <person name="Lee J.K."/>
            <person name="Choi D.G."/>
            <person name="Jeon C.O."/>
        </authorList>
    </citation>
    <scope>NUCLEOTIDE SEQUENCE</scope>
    <source>
        <strain evidence="2">BL</strain>
    </source>
</reference>
<dbReference type="Proteomes" id="UP001139971">
    <property type="component" value="Unassembled WGS sequence"/>
</dbReference>
<keyword evidence="1" id="KW-0472">Membrane</keyword>
<gene>
    <name evidence="2" type="primary">tfpZ</name>
    <name evidence="2" type="ORF">OD750_025125</name>
</gene>
<dbReference type="AlphaFoldDB" id="A0A9X4BM00"/>
<sequence length="256" mass="27905">MTTTRSPMSRWKAASIHLLCSVALAVLAGALVFGLWFPPPYFHAAGGDRLVLILIGVDLVVGPLLTLIIFRSGKRGLRFDLACIGLVQVAALVYGLSIITASRPAFVVATIRRFIVVPANALDENDLAQAPTPDLRRLPWLGPKLISAQVPEDAQARNEIMQATLAGKDIDRLPKYYAPIEAIEEQLKRRAKPLTRLIDQNPEANRPVVEAGLKKFGRALERTGYMPLVTARGELVMLVDLDTGKTVGPLELKSVD</sequence>
<feature type="transmembrane region" description="Helical" evidence="1">
    <location>
        <begin position="77"/>
        <end position="96"/>
    </location>
</feature>
<feature type="transmembrane region" description="Helical" evidence="1">
    <location>
        <begin position="50"/>
        <end position="70"/>
    </location>
</feature>
<dbReference type="InterPro" id="IPR047814">
    <property type="entry name" value="TfpX/TfpZ-like"/>
</dbReference>
<organism evidence="2 3">
    <name type="scientific">Tahibacter soli</name>
    <dbReference type="NCBI Taxonomy" id="2983605"/>
    <lineage>
        <taxon>Bacteria</taxon>
        <taxon>Pseudomonadati</taxon>
        <taxon>Pseudomonadota</taxon>
        <taxon>Gammaproteobacteria</taxon>
        <taxon>Lysobacterales</taxon>
        <taxon>Rhodanobacteraceae</taxon>
        <taxon>Tahibacter</taxon>
    </lineage>
</organism>
<evidence type="ECO:0000313" key="2">
    <source>
        <dbReference type="EMBL" id="MDC8015822.1"/>
    </source>
</evidence>
<keyword evidence="1" id="KW-0812">Transmembrane</keyword>
<keyword evidence="1" id="KW-1133">Transmembrane helix</keyword>
<keyword evidence="3" id="KW-1185">Reference proteome</keyword>
<dbReference type="RefSeq" id="WP_263541367.1">
    <property type="nucleotide sequence ID" value="NZ_JAOVZO020000020.1"/>
</dbReference>
<proteinExistence type="predicted"/>
<evidence type="ECO:0000256" key="1">
    <source>
        <dbReference type="SAM" id="Phobius"/>
    </source>
</evidence>
<accession>A0A9X4BM00</accession>
<dbReference type="NCBIfam" id="NF041437">
    <property type="entry name" value="TfpZ"/>
    <property type="match status" value="1"/>
</dbReference>
<protein>
    <submittedName>
        <fullName evidence="2">TfpX/TfpZ family type IV pilin accessory protein</fullName>
    </submittedName>
</protein>
<evidence type="ECO:0000313" key="3">
    <source>
        <dbReference type="Proteomes" id="UP001139971"/>
    </source>
</evidence>